<protein>
    <submittedName>
        <fullName evidence="2">Lia operon protein LiaI</fullName>
    </submittedName>
</protein>
<organism evidence="2 3">
    <name type="scientific">Litchfieldia salsa</name>
    <dbReference type="NCBI Taxonomy" id="930152"/>
    <lineage>
        <taxon>Bacteria</taxon>
        <taxon>Bacillati</taxon>
        <taxon>Bacillota</taxon>
        <taxon>Bacilli</taxon>
        <taxon>Bacillales</taxon>
        <taxon>Bacillaceae</taxon>
        <taxon>Litchfieldia</taxon>
    </lineage>
</organism>
<gene>
    <name evidence="2" type="ORF">SAMN05216565_1087</name>
</gene>
<dbReference type="OrthoDB" id="2971941at2"/>
<sequence length="115" mass="12849">MKKFGLLLVGMIAAIVMLSHVGPAIGMLIGLVILYYSFKGFMKSESTGKKVLWGIVGFFALGMTISNAPALIGVVAAFVLFLVYKNWNKKQENVKEENDPFINFEKEWAQLKKNF</sequence>
<dbReference type="EMBL" id="FNJU01000008">
    <property type="protein sequence ID" value="SDP82675.1"/>
    <property type="molecule type" value="Genomic_DNA"/>
</dbReference>
<evidence type="ECO:0000256" key="1">
    <source>
        <dbReference type="SAM" id="Phobius"/>
    </source>
</evidence>
<evidence type="ECO:0000313" key="2">
    <source>
        <dbReference type="EMBL" id="SDP82675.1"/>
    </source>
</evidence>
<dbReference type="RefSeq" id="WP_090856085.1">
    <property type="nucleotide sequence ID" value="NZ_FNJU01000008.1"/>
</dbReference>
<name>A0A1H0VWW4_9BACI</name>
<proteinExistence type="predicted"/>
<evidence type="ECO:0000313" key="3">
    <source>
        <dbReference type="Proteomes" id="UP000199159"/>
    </source>
</evidence>
<keyword evidence="1" id="KW-1133">Transmembrane helix</keyword>
<accession>A0A1H0VWW4</accession>
<feature type="transmembrane region" description="Helical" evidence="1">
    <location>
        <begin position="51"/>
        <end position="84"/>
    </location>
</feature>
<feature type="transmembrane region" description="Helical" evidence="1">
    <location>
        <begin position="7"/>
        <end position="36"/>
    </location>
</feature>
<dbReference type="STRING" id="930152.SAMN05216565_1087"/>
<dbReference type="AlphaFoldDB" id="A0A1H0VWW4"/>
<dbReference type="Proteomes" id="UP000199159">
    <property type="component" value="Unassembled WGS sequence"/>
</dbReference>
<keyword evidence="1" id="KW-0472">Membrane</keyword>
<keyword evidence="3" id="KW-1185">Reference proteome</keyword>
<reference evidence="3" key="1">
    <citation type="submission" date="2016-10" db="EMBL/GenBank/DDBJ databases">
        <authorList>
            <person name="Varghese N."/>
            <person name="Submissions S."/>
        </authorList>
    </citation>
    <scope>NUCLEOTIDE SEQUENCE [LARGE SCALE GENOMIC DNA]</scope>
    <source>
        <strain evidence="3">IBRC-M10078</strain>
    </source>
</reference>
<keyword evidence="1" id="KW-0812">Transmembrane</keyword>